<accession>A0AAW1D2L8</accession>
<dbReference type="InterPro" id="IPR014840">
    <property type="entry name" value="HRD"/>
</dbReference>
<organism evidence="2 3">
    <name type="scientific">Rhynocoris fuscipes</name>
    <dbReference type="NCBI Taxonomy" id="488301"/>
    <lineage>
        <taxon>Eukaryota</taxon>
        <taxon>Metazoa</taxon>
        <taxon>Ecdysozoa</taxon>
        <taxon>Arthropoda</taxon>
        <taxon>Hexapoda</taxon>
        <taxon>Insecta</taxon>
        <taxon>Pterygota</taxon>
        <taxon>Neoptera</taxon>
        <taxon>Paraneoptera</taxon>
        <taxon>Hemiptera</taxon>
        <taxon>Heteroptera</taxon>
        <taxon>Panheteroptera</taxon>
        <taxon>Cimicomorpha</taxon>
        <taxon>Reduviidae</taxon>
        <taxon>Harpactorinae</taxon>
        <taxon>Harpactorini</taxon>
        <taxon>Rhynocoris</taxon>
    </lineage>
</organism>
<evidence type="ECO:0000313" key="3">
    <source>
        <dbReference type="Proteomes" id="UP001461498"/>
    </source>
</evidence>
<feature type="domain" description="Hpc2-related" evidence="1">
    <location>
        <begin position="60"/>
        <end position="98"/>
    </location>
</feature>
<dbReference type="Pfam" id="PF08729">
    <property type="entry name" value="HUN"/>
    <property type="match status" value="1"/>
</dbReference>
<keyword evidence="3" id="KW-1185">Reference proteome</keyword>
<name>A0AAW1D2L8_9HEMI</name>
<reference evidence="2 3" key="1">
    <citation type="submission" date="2022-12" db="EMBL/GenBank/DDBJ databases">
        <title>Chromosome-level genome assembly of true bugs.</title>
        <authorList>
            <person name="Ma L."/>
            <person name="Li H."/>
        </authorList>
    </citation>
    <scope>NUCLEOTIDE SEQUENCE [LARGE SCALE GENOMIC DNA]</scope>
    <source>
        <strain evidence="2">Lab_2022b</strain>
    </source>
</reference>
<evidence type="ECO:0000313" key="2">
    <source>
        <dbReference type="EMBL" id="KAK9504767.1"/>
    </source>
</evidence>
<comment type="caution">
    <text evidence="2">The sequence shown here is derived from an EMBL/GenBank/DDBJ whole genome shotgun (WGS) entry which is preliminary data.</text>
</comment>
<dbReference type="EMBL" id="JAPXFL010000006">
    <property type="protein sequence ID" value="KAK9504767.1"/>
    <property type="molecule type" value="Genomic_DNA"/>
</dbReference>
<proteinExistence type="predicted"/>
<dbReference type="AlphaFoldDB" id="A0AAW1D2L8"/>
<sequence>MSSSSGTKTVRLTIDLKAYSKNGCAILNYKDLVANAVKNSNTKGEKKEDTPEEKKYRRSFAELGAGYDESDSFIDNTEVEESVPEEVITEFYVNSKKLKGHKRRYNIEE</sequence>
<dbReference type="Proteomes" id="UP001461498">
    <property type="component" value="Unassembled WGS sequence"/>
</dbReference>
<evidence type="ECO:0000259" key="1">
    <source>
        <dbReference type="Pfam" id="PF08729"/>
    </source>
</evidence>
<gene>
    <name evidence="2" type="ORF">O3M35_008956</name>
</gene>
<protein>
    <recommendedName>
        <fullName evidence="1">Hpc2-related domain-containing protein</fullName>
    </recommendedName>
</protein>